<evidence type="ECO:0000256" key="8">
    <source>
        <dbReference type="RuleBase" id="RU364100"/>
    </source>
</evidence>
<dbReference type="Proteomes" id="UP000001401">
    <property type="component" value="Chromosome"/>
</dbReference>
<comment type="similarity">
    <text evidence="1 8">Belongs to the SOS response-associated peptidase family.</text>
</comment>
<evidence type="ECO:0000256" key="6">
    <source>
        <dbReference type="ARBA" id="ARBA00023125"/>
    </source>
</evidence>
<evidence type="ECO:0000256" key="2">
    <source>
        <dbReference type="ARBA" id="ARBA00022670"/>
    </source>
</evidence>
<dbReference type="HOGENOM" id="CLU_035990_6_2_9"/>
<evidence type="ECO:0000313" key="10">
    <source>
        <dbReference type="Proteomes" id="UP000001401"/>
    </source>
</evidence>
<dbReference type="Gene3D" id="3.90.1680.10">
    <property type="entry name" value="SOS response associated peptidase-like"/>
    <property type="match status" value="1"/>
</dbReference>
<dbReference type="STRING" id="649639.Bcell_1957"/>
<dbReference type="OrthoDB" id="9782620at2"/>
<organism evidence="9 10">
    <name type="scientific">Evansella cellulosilytica (strain ATCC 21833 / DSM 2522 / FERM P-1141 / JCM 9156 / N-4)</name>
    <name type="common">Bacillus cellulosilyticus</name>
    <dbReference type="NCBI Taxonomy" id="649639"/>
    <lineage>
        <taxon>Bacteria</taxon>
        <taxon>Bacillati</taxon>
        <taxon>Bacillota</taxon>
        <taxon>Bacilli</taxon>
        <taxon>Bacillales</taxon>
        <taxon>Bacillaceae</taxon>
        <taxon>Evansella</taxon>
    </lineage>
</organism>
<dbReference type="EMBL" id="CP002394">
    <property type="protein sequence ID" value="ADU30219.1"/>
    <property type="molecule type" value="Genomic_DNA"/>
</dbReference>
<protein>
    <recommendedName>
        <fullName evidence="8">Abasic site processing protein</fullName>
        <ecNumber evidence="8">3.4.-.-</ecNumber>
    </recommendedName>
</protein>
<dbReference type="eggNOG" id="COG2135">
    <property type="taxonomic scope" value="Bacteria"/>
</dbReference>
<dbReference type="GO" id="GO:0016829">
    <property type="term" value="F:lyase activity"/>
    <property type="evidence" value="ECO:0007669"/>
    <property type="project" value="UniProtKB-KW"/>
</dbReference>
<dbReference type="EC" id="3.4.-.-" evidence="8"/>
<dbReference type="SUPFAM" id="SSF143081">
    <property type="entry name" value="BB1717-like"/>
    <property type="match status" value="1"/>
</dbReference>
<evidence type="ECO:0000256" key="7">
    <source>
        <dbReference type="ARBA" id="ARBA00023239"/>
    </source>
</evidence>
<evidence type="ECO:0000256" key="3">
    <source>
        <dbReference type="ARBA" id="ARBA00022763"/>
    </source>
</evidence>
<keyword evidence="2 8" id="KW-0645">Protease</keyword>
<dbReference type="GO" id="GO:0106300">
    <property type="term" value="P:protein-DNA covalent cross-linking repair"/>
    <property type="evidence" value="ECO:0007669"/>
    <property type="project" value="InterPro"/>
</dbReference>
<dbReference type="PANTHER" id="PTHR13604">
    <property type="entry name" value="DC12-RELATED"/>
    <property type="match status" value="1"/>
</dbReference>
<reference evidence="9 10" key="1">
    <citation type="submission" date="2010-12" db="EMBL/GenBank/DDBJ databases">
        <title>Complete sequence of Bacillus cellulosilyticus DSM 2522.</title>
        <authorList>
            <consortium name="US DOE Joint Genome Institute"/>
            <person name="Lucas S."/>
            <person name="Copeland A."/>
            <person name="Lapidus A."/>
            <person name="Cheng J.-F."/>
            <person name="Bruce D."/>
            <person name="Goodwin L."/>
            <person name="Pitluck S."/>
            <person name="Chertkov O."/>
            <person name="Detter J.C."/>
            <person name="Han C."/>
            <person name="Tapia R."/>
            <person name="Land M."/>
            <person name="Hauser L."/>
            <person name="Jeffries C."/>
            <person name="Kyrpides N."/>
            <person name="Ivanova N."/>
            <person name="Mikhailova N."/>
            <person name="Brumm P."/>
            <person name="Mead D."/>
            <person name="Woyke T."/>
        </authorList>
    </citation>
    <scope>NUCLEOTIDE SEQUENCE [LARGE SCALE GENOMIC DNA]</scope>
    <source>
        <strain evidence="10">ATCC 21833 / DSM 2522 / FERM P-1141 / JCM 9156 / N-4</strain>
    </source>
</reference>
<dbReference type="GO" id="GO:0008233">
    <property type="term" value="F:peptidase activity"/>
    <property type="evidence" value="ECO:0007669"/>
    <property type="project" value="UniProtKB-KW"/>
</dbReference>
<keyword evidence="5" id="KW-0190">Covalent protein-DNA linkage</keyword>
<evidence type="ECO:0000256" key="4">
    <source>
        <dbReference type="ARBA" id="ARBA00022801"/>
    </source>
</evidence>
<dbReference type="GO" id="GO:0006508">
    <property type="term" value="P:proteolysis"/>
    <property type="evidence" value="ECO:0007669"/>
    <property type="project" value="UniProtKB-KW"/>
</dbReference>
<name>E6U0A3_EVAC2</name>
<dbReference type="AlphaFoldDB" id="E6U0A3"/>
<dbReference type="PANTHER" id="PTHR13604:SF0">
    <property type="entry name" value="ABASIC SITE PROCESSING PROTEIN HMCES"/>
    <property type="match status" value="1"/>
</dbReference>
<evidence type="ECO:0000313" key="9">
    <source>
        <dbReference type="EMBL" id="ADU30219.1"/>
    </source>
</evidence>
<keyword evidence="6" id="KW-0238">DNA-binding</keyword>
<keyword evidence="3" id="KW-0227">DNA damage</keyword>
<dbReference type="GO" id="GO:0003697">
    <property type="term" value="F:single-stranded DNA binding"/>
    <property type="evidence" value="ECO:0007669"/>
    <property type="project" value="InterPro"/>
</dbReference>
<gene>
    <name evidence="9" type="ordered locus">Bcell_1957</name>
</gene>
<accession>E6U0A3</accession>
<proteinExistence type="inferred from homology"/>
<keyword evidence="10" id="KW-1185">Reference proteome</keyword>
<dbReference type="RefSeq" id="WP_013488555.1">
    <property type="nucleotide sequence ID" value="NC_014829.1"/>
</dbReference>
<dbReference type="KEGG" id="bco:Bcell_1957"/>
<evidence type="ECO:0000256" key="1">
    <source>
        <dbReference type="ARBA" id="ARBA00008136"/>
    </source>
</evidence>
<sequence>MCGRFTLYADPDFLFDYFQIENSESLSINPRYNIAPSQPVFSLVKGQSGVRGGYMKWGLIPSWSKDIRIGNKMINARAETLFKKPSFKHLVGRRHCVIIASSFYEWKLQNGIKQPYLIKYNDDRPIIFAGLWDRWKDNQNEEVISCTIITTEANESMQSIHHRMPVILNKDNYQHWLQACHSSDKVVEFLKPMKEDLVLTSVSTLVNNPKNDFKDCINSL</sequence>
<dbReference type="InterPro" id="IPR036590">
    <property type="entry name" value="SRAP-like"/>
</dbReference>
<evidence type="ECO:0000256" key="5">
    <source>
        <dbReference type="ARBA" id="ARBA00023124"/>
    </source>
</evidence>
<dbReference type="Pfam" id="PF02586">
    <property type="entry name" value="SRAP"/>
    <property type="match status" value="1"/>
</dbReference>
<keyword evidence="4 8" id="KW-0378">Hydrolase</keyword>
<dbReference type="InterPro" id="IPR003738">
    <property type="entry name" value="SRAP"/>
</dbReference>
<keyword evidence="7" id="KW-0456">Lyase</keyword>